<dbReference type="Proteomes" id="UP001140949">
    <property type="component" value="Unassembled WGS sequence"/>
</dbReference>
<evidence type="ECO:0000313" key="3">
    <source>
        <dbReference type="Proteomes" id="UP001140949"/>
    </source>
</evidence>
<keyword evidence="3" id="KW-1185">Reference proteome</keyword>
<feature type="region of interest" description="Disordered" evidence="1">
    <location>
        <begin position="48"/>
        <end position="89"/>
    </location>
</feature>
<organism evidence="2 3">
    <name type="scientific">Iris pallida</name>
    <name type="common">Sweet iris</name>
    <dbReference type="NCBI Taxonomy" id="29817"/>
    <lineage>
        <taxon>Eukaryota</taxon>
        <taxon>Viridiplantae</taxon>
        <taxon>Streptophyta</taxon>
        <taxon>Embryophyta</taxon>
        <taxon>Tracheophyta</taxon>
        <taxon>Spermatophyta</taxon>
        <taxon>Magnoliopsida</taxon>
        <taxon>Liliopsida</taxon>
        <taxon>Asparagales</taxon>
        <taxon>Iridaceae</taxon>
        <taxon>Iridoideae</taxon>
        <taxon>Irideae</taxon>
        <taxon>Iris</taxon>
    </lineage>
</organism>
<accession>A0AAX6HVY9</accession>
<evidence type="ECO:0000256" key="1">
    <source>
        <dbReference type="SAM" id="MobiDB-lite"/>
    </source>
</evidence>
<reference evidence="2" key="2">
    <citation type="submission" date="2023-04" db="EMBL/GenBank/DDBJ databases">
        <authorList>
            <person name="Bruccoleri R.E."/>
            <person name="Oakeley E.J."/>
            <person name="Faust A.-M."/>
            <person name="Dessus-Babus S."/>
            <person name="Altorfer M."/>
            <person name="Burckhardt D."/>
            <person name="Oertli M."/>
            <person name="Naumann U."/>
            <person name="Petersen F."/>
            <person name="Wong J."/>
        </authorList>
    </citation>
    <scope>NUCLEOTIDE SEQUENCE</scope>
    <source>
        <strain evidence="2">GSM-AAB239-AS_SAM_17_03QT</strain>
        <tissue evidence="2">Leaf</tissue>
    </source>
</reference>
<protein>
    <submittedName>
        <fullName evidence="2">Leucine-rich repeat extensin-like protein 3</fullName>
    </submittedName>
</protein>
<dbReference type="EMBL" id="JANAVB010006400">
    <property type="protein sequence ID" value="KAJ6844928.1"/>
    <property type="molecule type" value="Genomic_DNA"/>
</dbReference>
<sequence length="89" mass="9877">MLGYPTRLDSRYHRIAYSYLIRCSWPCTSPYSELGRYSRSAPPPPFPLPRPVPFPPTSTLPPLPPLSSTFPPPPPSSTLPPPLLPLPLL</sequence>
<proteinExistence type="predicted"/>
<evidence type="ECO:0000313" key="2">
    <source>
        <dbReference type="EMBL" id="KAJ6844928.1"/>
    </source>
</evidence>
<name>A0AAX6HVY9_IRIPA</name>
<gene>
    <name evidence="2" type="ORF">M6B38_289530</name>
</gene>
<reference evidence="2" key="1">
    <citation type="journal article" date="2023" name="GigaByte">
        <title>Genome assembly of the bearded iris, Iris pallida Lam.</title>
        <authorList>
            <person name="Bruccoleri R.E."/>
            <person name="Oakeley E.J."/>
            <person name="Faust A.M.E."/>
            <person name="Altorfer M."/>
            <person name="Dessus-Babus S."/>
            <person name="Burckhardt D."/>
            <person name="Oertli M."/>
            <person name="Naumann U."/>
            <person name="Petersen F."/>
            <person name="Wong J."/>
        </authorList>
    </citation>
    <scope>NUCLEOTIDE SEQUENCE</scope>
    <source>
        <strain evidence="2">GSM-AAB239-AS_SAM_17_03QT</strain>
    </source>
</reference>
<dbReference type="AlphaFoldDB" id="A0AAX6HVY9"/>
<comment type="caution">
    <text evidence="2">The sequence shown here is derived from an EMBL/GenBank/DDBJ whole genome shotgun (WGS) entry which is preliminary data.</text>
</comment>